<keyword evidence="1" id="KW-0812">Transmembrane</keyword>
<evidence type="ECO:0000256" key="1">
    <source>
        <dbReference type="SAM" id="Phobius"/>
    </source>
</evidence>
<evidence type="ECO:0000313" key="4">
    <source>
        <dbReference type="Proteomes" id="UP000587527"/>
    </source>
</evidence>
<gene>
    <name evidence="3" type="ORF">F4553_006409</name>
</gene>
<reference evidence="3 4" key="1">
    <citation type="submission" date="2020-08" db="EMBL/GenBank/DDBJ databases">
        <title>Sequencing the genomes of 1000 actinobacteria strains.</title>
        <authorList>
            <person name="Klenk H.-P."/>
        </authorList>
    </citation>
    <scope>NUCLEOTIDE SEQUENCE [LARGE SCALE GENOMIC DNA]</scope>
    <source>
        <strain evidence="3 4">DSM 45362</strain>
    </source>
</reference>
<proteinExistence type="predicted"/>
<keyword evidence="4" id="KW-1185">Reference proteome</keyword>
<dbReference type="Pfam" id="PF19993">
    <property type="entry name" value="DO-GTPase2"/>
    <property type="match status" value="1"/>
</dbReference>
<organism evidence="3 4">
    <name type="scientific">Allocatelliglobosispora scoriae</name>
    <dbReference type="NCBI Taxonomy" id="643052"/>
    <lineage>
        <taxon>Bacteria</taxon>
        <taxon>Bacillati</taxon>
        <taxon>Actinomycetota</taxon>
        <taxon>Actinomycetes</taxon>
        <taxon>Micromonosporales</taxon>
        <taxon>Micromonosporaceae</taxon>
        <taxon>Allocatelliglobosispora</taxon>
    </lineage>
</organism>
<feature type="transmembrane region" description="Helical" evidence="1">
    <location>
        <begin position="7"/>
        <end position="26"/>
    </location>
</feature>
<dbReference type="RefSeq" id="WP_184843420.1">
    <property type="nucleotide sequence ID" value="NZ_JACHMN010000003.1"/>
</dbReference>
<dbReference type="AlphaFoldDB" id="A0A841BZ67"/>
<feature type="transmembrane region" description="Helical" evidence="1">
    <location>
        <begin position="32"/>
        <end position="50"/>
    </location>
</feature>
<feature type="domain" description="Double-GTPase 2" evidence="2">
    <location>
        <begin position="280"/>
        <end position="506"/>
    </location>
</feature>
<protein>
    <recommendedName>
        <fullName evidence="2">Double-GTPase 2 domain-containing protein</fullName>
    </recommendedName>
</protein>
<keyword evidence="1" id="KW-1133">Transmembrane helix</keyword>
<sequence>MQYILAFAAIAVAIGLYIWVCVLVLAFATLPIALIALPVGLAGGAGLALVRTSSVLLGRQPLTVIVTPQMTAAAALKRKRKAHQTIDVAWAHYLTAQVFRDHRAAVAWLGRDIKKMWQSAYKPMASSDNVMVILAFWPLVVLVPIVLGAGTAGIVLGLAVITAVGALVTAVARAIGVVVTMVLRAVGLIWQSAFRARASCPSCFAVTRLPAYRCPGPHPTGDNLHRRLEPGRLGVWWRRCSCGTRLPTTVLRTAYRLQAVCQMCGHPLHSGAGMARDVRIPVFGAASAGKTHLIMGGLVGVVSRNGDRGTEITMADPVSDGTYQQYLKLVESDVSPPKTEVSRRPFAVTVLIKGGGVPPSNLVHVFDAAGEALVDPSHNAEYSYLDLSRTLLFVLDPFSVPDVRDQAALSFPKVAALANAASRDPEESYNGTVNRLRGYGVKTEQKSVAFVLSKADLLVQMPIADGLVAGRSDSAAIRAWLTERRLENLVATVEHDFAKVRYFFVSAKDLGQHGAVAPFAWLLSQDGLSLL</sequence>
<accession>A0A841BZ67</accession>
<dbReference type="InterPro" id="IPR045528">
    <property type="entry name" value="DO-GTPase2"/>
</dbReference>
<feature type="transmembrane region" description="Helical" evidence="1">
    <location>
        <begin position="170"/>
        <end position="190"/>
    </location>
</feature>
<comment type="caution">
    <text evidence="3">The sequence shown here is derived from an EMBL/GenBank/DDBJ whole genome shotgun (WGS) entry which is preliminary data.</text>
</comment>
<keyword evidence="1" id="KW-0472">Membrane</keyword>
<dbReference type="Proteomes" id="UP000587527">
    <property type="component" value="Unassembled WGS sequence"/>
</dbReference>
<dbReference type="EMBL" id="JACHMN010000003">
    <property type="protein sequence ID" value="MBB5872975.1"/>
    <property type="molecule type" value="Genomic_DNA"/>
</dbReference>
<feature type="transmembrane region" description="Helical" evidence="1">
    <location>
        <begin position="131"/>
        <end position="164"/>
    </location>
</feature>
<evidence type="ECO:0000313" key="3">
    <source>
        <dbReference type="EMBL" id="MBB5872975.1"/>
    </source>
</evidence>
<evidence type="ECO:0000259" key="2">
    <source>
        <dbReference type="Pfam" id="PF19993"/>
    </source>
</evidence>
<name>A0A841BZ67_9ACTN</name>